<organism evidence="1 2">
    <name type="scientific">Scyliorhinus torazame</name>
    <name type="common">Cloudy catshark</name>
    <name type="synonym">Catulus torazame</name>
    <dbReference type="NCBI Taxonomy" id="75743"/>
    <lineage>
        <taxon>Eukaryota</taxon>
        <taxon>Metazoa</taxon>
        <taxon>Chordata</taxon>
        <taxon>Craniata</taxon>
        <taxon>Vertebrata</taxon>
        <taxon>Chondrichthyes</taxon>
        <taxon>Elasmobranchii</taxon>
        <taxon>Galeomorphii</taxon>
        <taxon>Galeoidea</taxon>
        <taxon>Carcharhiniformes</taxon>
        <taxon>Scyliorhinidae</taxon>
        <taxon>Scyliorhinus</taxon>
    </lineage>
</organism>
<reference evidence="1 2" key="1">
    <citation type="journal article" date="2018" name="Nat. Ecol. Evol.">
        <title>Shark genomes provide insights into elasmobranch evolution and the origin of vertebrates.</title>
        <authorList>
            <person name="Hara Y"/>
            <person name="Yamaguchi K"/>
            <person name="Onimaru K"/>
            <person name="Kadota M"/>
            <person name="Koyanagi M"/>
            <person name="Keeley SD"/>
            <person name="Tatsumi K"/>
            <person name="Tanaka K"/>
            <person name="Motone F"/>
            <person name="Kageyama Y"/>
            <person name="Nozu R"/>
            <person name="Adachi N"/>
            <person name="Nishimura O"/>
            <person name="Nakagawa R"/>
            <person name="Tanegashima C"/>
            <person name="Kiyatake I"/>
            <person name="Matsumoto R"/>
            <person name="Murakumo K"/>
            <person name="Nishida K"/>
            <person name="Terakita A"/>
            <person name="Kuratani S"/>
            <person name="Sato K"/>
            <person name="Hyodo S Kuraku.S."/>
        </authorList>
    </citation>
    <scope>NUCLEOTIDE SEQUENCE [LARGE SCALE GENOMIC DNA]</scope>
</reference>
<gene>
    <name evidence="1" type="ORF">scyTo_0024462</name>
</gene>
<comment type="caution">
    <text evidence="1">The sequence shown here is derived from an EMBL/GenBank/DDBJ whole genome shotgun (WGS) entry which is preliminary data.</text>
</comment>
<dbReference type="STRING" id="75743.A0A401QEI2"/>
<sequence length="74" mass="8117">MDSMGRMVTIVANDVLAIGGDGGHLRCQGDVEKADVVDGIKENLCWTPPPEVNRMKTCEYQALCARFKELLPLP</sequence>
<name>A0A401QEI2_SCYTO</name>
<proteinExistence type="predicted"/>
<dbReference type="EMBL" id="BFAA01047255">
    <property type="protein sequence ID" value="GCB83799.1"/>
    <property type="molecule type" value="Genomic_DNA"/>
</dbReference>
<dbReference type="OrthoDB" id="49113at2759"/>
<accession>A0A401QEI2</accession>
<protein>
    <submittedName>
        <fullName evidence="1">Uncharacterized protein</fullName>
    </submittedName>
</protein>
<feature type="non-terminal residue" evidence="1">
    <location>
        <position position="74"/>
    </location>
</feature>
<keyword evidence="2" id="KW-1185">Reference proteome</keyword>
<evidence type="ECO:0000313" key="2">
    <source>
        <dbReference type="Proteomes" id="UP000288216"/>
    </source>
</evidence>
<evidence type="ECO:0000313" key="1">
    <source>
        <dbReference type="EMBL" id="GCB83799.1"/>
    </source>
</evidence>
<dbReference type="Proteomes" id="UP000288216">
    <property type="component" value="Unassembled WGS sequence"/>
</dbReference>
<dbReference type="AlphaFoldDB" id="A0A401QEI2"/>